<dbReference type="RefSeq" id="XP_015655190.1">
    <property type="nucleotide sequence ID" value="XM_015806268.1"/>
</dbReference>
<feature type="compositionally biased region" description="Basic and acidic residues" evidence="2">
    <location>
        <begin position="241"/>
        <end position="257"/>
    </location>
</feature>
<dbReference type="OrthoDB" id="273141at2759"/>
<dbReference type="GO" id="GO:0005634">
    <property type="term" value="C:nucleus"/>
    <property type="evidence" value="ECO:0007669"/>
    <property type="project" value="TreeGrafter"/>
</dbReference>
<dbReference type="GeneID" id="26907863"/>
<feature type="region of interest" description="Disordered" evidence="2">
    <location>
        <begin position="132"/>
        <end position="151"/>
    </location>
</feature>
<dbReference type="OMA" id="RQLHEHE"/>
<evidence type="ECO:0000313" key="5">
    <source>
        <dbReference type="Proteomes" id="UP000037923"/>
    </source>
</evidence>
<dbReference type="Proteomes" id="UP000037923">
    <property type="component" value="Unassembled WGS sequence"/>
</dbReference>
<dbReference type="AlphaFoldDB" id="A0A0N0VDW7"/>
<evidence type="ECO:0000256" key="1">
    <source>
        <dbReference type="ARBA" id="ARBA00009313"/>
    </source>
</evidence>
<comment type="caution">
    <text evidence="4">The sequence shown here is derived from an EMBL/GenBank/DDBJ whole genome shotgun (WGS) entry which is preliminary data.</text>
</comment>
<dbReference type="InterPro" id="IPR040466">
    <property type="entry name" value="NKAP"/>
</dbReference>
<feature type="compositionally biased region" description="Low complexity" evidence="2">
    <location>
        <begin position="139"/>
        <end position="151"/>
    </location>
</feature>
<feature type="region of interest" description="Disordered" evidence="2">
    <location>
        <begin position="52"/>
        <end position="89"/>
    </location>
</feature>
<dbReference type="Pfam" id="PF06047">
    <property type="entry name" value="Nkap_C"/>
    <property type="match status" value="1"/>
</dbReference>
<dbReference type="InterPro" id="IPR009269">
    <property type="entry name" value="NKAP_C"/>
</dbReference>
<comment type="similarity">
    <text evidence="1">Belongs to the NKAP family.</text>
</comment>
<feature type="region of interest" description="Disordered" evidence="2">
    <location>
        <begin position="241"/>
        <end position="308"/>
    </location>
</feature>
<proteinExistence type="inferred from homology"/>
<feature type="compositionally biased region" description="Low complexity" evidence="2">
    <location>
        <begin position="159"/>
        <end position="187"/>
    </location>
</feature>
<accession>A0A0N0VDW7</accession>
<evidence type="ECO:0000313" key="4">
    <source>
        <dbReference type="EMBL" id="KPA76751.1"/>
    </source>
</evidence>
<feature type="region of interest" description="Disordered" evidence="2">
    <location>
        <begin position="1"/>
        <end position="20"/>
    </location>
</feature>
<dbReference type="PANTHER" id="PTHR13087:SF0">
    <property type="entry name" value="NFKB ACTIVATING PROTEIN LIKE"/>
    <property type="match status" value="1"/>
</dbReference>
<gene>
    <name evidence="4" type="ORF">ABB37_07578</name>
</gene>
<feature type="compositionally biased region" description="Basic and acidic residues" evidence="2">
    <location>
        <begin position="53"/>
        <end position="68"/>
    </location>
</feature>
<feature type="region of interest" description="Disordered" evidence="2">
    <location>
        <begin position="159"/>
        <end position="215"/>
    </location>
</feature>
<name>A0A0N0VDW7_LEPPY</name>
<dbReference type="EMBL" id="LGTL01000019">
    <property type="protein sequence ID" value="KPA76751.1"/>
    <property type="molecule type" value="Genomic_DNA"/>
</dbReference>
<dbReference type="VEuPathDB" id="TriTrypDB:LpyrH10_19_1290"/>
<dbReference type="GO" id="GO:0010468">
    <property type="term" value="P:regulation of gene expression"/>
    <property type="evidence" value="ECO:0007669"/>
    <property type="project" value="TreeGrafter"/>
</dbReference>
<dbReference type="GO" id="GO:0003682">
    <property type="term" value="F:chromatin binding"/>
    <property type="evidence" value="ECO:0007669"/>
    <property type="project" value="InterPro"/>
</dbReference>
<feature type="compositionally biased region" description="Polar residues" evidence="2">
    <location>
        <begin position="9"/>
        <end position="18"/>
    </location>
</feature>
<reference evidence="4 5" key="1">
    <citation type="submission" date="2015-07" db="EMBL/GenBank/DDBJ databases">
        <title>High-quality genome of monoxenous trypanosomatid Leptomonas pyrrhocoris.</title>
        <authorList>
            <person name="Flegontov P."/>
            <person name="Butenko A."/>
            <person name="Firsov S."/>
            <person name="Vlcek C."/>
            <person name="Logacheva M.D."/>
            <person name="Field M."/>
            <person name="Filatov D."/>
            <person name="Flegontova O."/>
            <person name="Gerasimov E."/>
            <person name="Jackson A.P."/>
            <person name="Kelly S."/>
            <person name="Opperdoes F."/>
            <person name="O'Reilly A."/>
            <person name="Votypka J."/>
            <person name="Yurchenko V."/>
            <person name="Lukes J."/>
        </authorList>
    </citation>
    <scope>NUCLEOTIDE SEQUENCE [LARGE SCALE GENOMIC DNA]</scope>
    <source>
        <strain evidence="4">H10</strain>
    </source>
</reference>
<dbReference type="PANTHER" id="PTHR13087">
    <property type="entry name" value="NF-KAPPA B ACTIVATING PROTEIN"/>
    <property type="match status" value="1"/>
</dbReference>
<organism evidence="4 5">
    <name type="scientific">Leptomonas pyrrhocoris</name>
    <name type="common">Firebug parasite</name>
    <dbReference type="NCBI Taxonomy" id="157538"/>
    <lineage>
        <taxon>Eukaryota</taxon>
        <taxon>Discoba</taxon>
        <taxon>Euglenozoa</taxon>
        <taxon>Kinetoplastea</taxon>
        <taxon>Metakinetoplastina</taxon>
        <taxon>Trypanosomatida</taxon>
        <taxon>Trypanosomatidae</taxon>
        <taxon>Leishmaniinae</taxon>
        <taxon>Leptomonas</taxon>
    </lineage>
</organism>
<evidence type="ECO:0000259" key="3">
    <source>
        <dbReference type="Pfam" id="PF06047"/>
    </source>
</evidence>
<sequence>MSDGLWAPSTASSTNSPLDGNAVEELMRRSLEDNAYSVQGFWLWQARSIQQRHQREQGRRRPRSEGETLHTVTETDGPRSPAEATAEQHAAEVRAYISALLHATGYPYPVSSYPATGEAEQTEDVALAKTATGDESLEASAPATDAPAAPQIDATPLKTARTEKAATAAPSSASPPKSALAKLVSKAKAQHRDVAEGKPAATVVPTPKNSSFPEDIPGMRLAHGSSSIAQRKRVQFVDAPHDDAASGHLPRREAEHANEEEEDFGVQLPSHVASSSGGAAPHEDGSGGTSTLDATPTEDAMAAKHPSQMTRAEFLSQFKRAPRRGEIGQTAEDIAAAENLGYVMSGSRSVASRMYVDRIQRQLHEHEAAKLQQQFRKVEDERMDDQLVHGLADFIVKKVENLN</sequence>
<evidence type="ECO:0000256" key="2">
    <source>
        <dbReference type="SAM" id="MobiDB-lite"/>
    </source>
</evidence>
<protein>
    <recommendedName>
        <fullName evidence="3">NF-kappa-B-activating protein C-terminal domain-containing protein</fullName>
    </recommendedName>
</protein>
<keyword evidence="5" id="KW-1185">Reference proteome</keyword>
<feature type="domain" description="NF-kappa-B-activating protein C-terminal" evidence="3">
    <location>
        <begin position="312"/>
        <end position="395"/>
    </location>
</feature>